<gene>
    <name evidence="1" type="ORF">CCMSSC00406_0007797</name>
</gene>
<sequence>MASVASSSKSPPPHDSTSEPPRLTKPKAKKKSKKDKGKEGHGKNEGSSANAAYQPPPNAIQLDHESVDYGEFDWDAVESTENCELWLLRIPDSIKPKYLENLSIELPQTTKVSTKVGVLERKLANYDIWAIGDGEDADADSPVVGEEIRNLSCLLPRKNKEGKLYNAPKPIARRLVFSAQPATPSASSPTSNTPSAPIIFQNPPRHSYPKELLKHRFMPFGSQVISDVTPADINSPGDEEAMEVDAVLVPEQPTSGQRSDKDAPATASQPAKEKSKTKKRKVEESSPKKVKKVKKS</sequence>
<proteinExistence type="predicted"/>
<evidence type="ECO:0000313" key="2">
    <source>
        <dbReference type="Proteomes" id="UP000824881"/>
    </source>
</evidence>
<name>A0ACB7J5C9_PLECO</name>
<comment type="caution">
    <text evidence="1">The sequence shown here is derived from an EMBL/GenBank/DDBJ whole genome shotgun (WGS) entry which is preliminary data.</text>
</comment>
<organism evidence="1 2">
    <name type="scientific">Pleurotus cornucopiae</name>
    <name type="common">Cornucopia mushroom</name>
    <dbReference type="NCBI Taxonomy" id="5321"/>
    <lineage>
        <taxon>Eukaryota</taxon>
        <taxon>Fungi</taxon>
        <taxon>Dikarya</taxon>
        <taxon>Basidiomycota</taxon>
        <taxon>Agaricomycotina</taxon>
        <taxon>Agaricomycetes</taxon>
        <taxon>Agaricomycetidae</taxon>
        <taxon>Agaricales</taxon>
        <taxon>Pleurotineae</taxon>
        <taxon>Pleurotaceae</taxon>
        <taxon>Pleurotus</taxon>
    </lineage>
</organism>
<keyword evidence="2" id="KW-1185">Reference proteome</keyword>
<reference evidence="1 2" key="1">
    <citation type="journal article" date="2021" name="Appl. Environ. Microbiol.">
        <title>Genetic linkage and physical mapping for an oyster mushroom Pleurotus cornucopiae and QTL analysis for the trait cap color.</title>
        <authorList>
            <person name="Zhang Y."/>
            <person name="Gao W."/>
            <person name="Sonnenberg A."/>
            <person name="Chen Q."/>
            <person name="Zhang J."/>
            <person name="Huang C."/>
        </authorList>
    </citation>
    <scope>NUCLEOTIDE SEQUENCE [LARGE SCALE GENOMIC DNA]</scope>
    <source>
        <strain evidence="1">CCMSSC00406</strain>
    </source>
</reference>
<dbReference type="EMBL" id="WQMT02000002">
    <property type="protein sequence ID" value="KAG9225787.1"/>
    <property type="molecule type" value="Genomic_DNA"/>
</dbReference>
<protein>
    <submittedName>
        <fullName evidence="1">Uncharacterized protein</fullName>
    </submittedName>
</protein>
<evidence type="ECO:0000313" key="1">
    <source>
        <dbReference type="EMBL" id="KAG9225787.1"/>
    </source>
</evidence>
<dbReference type="Proteomes" id="UP000824881">
    <property type="component" value="Unassembled WGS sequence"/>
</dbReference>
<accession>A0ACB7J5C9</accession>